<dbReference type="GO" id="GO:0015031">
    <property type="term" value="P:protein transport"/>
    <property type="evidence" value="ECO:0007669"/>
    <property type="project" value="UniProtKB-KW"/>
</dbReference>
<dbReference type="Proteomes" id="UP000245207">
    <property type="component" value="Unassembled WGS sequence"/>
</dbReference>
<evidence type="ECO:0000256" key="9">
    <source>
        <dbReference type="ARBA" id="ARBA00023128"/>
    </source>
</evidence>
<evidence type="ECO:0000256" key="2">
    <source>
        <dbReference type="ARBA" id="ARBA00004572"/>
    </source>
</evidence>
<dbReference type="EMBL" id="PKPP01000047">
    <property type="protein sequence ID" value="PWA98832.1"/>
    <property type="molecule type" value="Genomic_DNA"/>
</dbReference>
<comment type="similarity">
    <text evidence="3">Belongs to the Tom20 family.</text>
</comment>
<dbReference type="GO" id="GO:0005742">
    <property type="term" value="C:mitochondrial outer membrane translocase complex"/>
    <property type="evidence" value="ECO:0007669"/>
    <property type="project" value="InterPro"/>
</dbReference>
<keyword evidence="4" id="KW-0813">Transport</keyword>
<dbReference type="AlphaFoldDB" id="A0A2U1QLG8"/>
<evidence type="ECO:0000256" key="3">
    <source>
        <dbReference type="ARBA" id="ARBA00005792"/>
    </source>
</evidence>
<evidence type="ECO:0000256" key="8">
    <source>
        <dbReference type="ARBA" id="ARBA00022989"/>
    </source>
</evidence>
<keyword evidence="8 11" id="KW-1133">Transmembrane helix</keyword>
<feature type="transmembrane region" description="Helical" evidence="11">
    <location>
        <begin position="434"/>
        <end position="453"/>
    </location>
</feature>
<comment type="subcellular location">
    <subcellularLocation>
        <location evidence="2">Mitochondrion outer membrane</location>
        <topology evidence="2">Single-pass membrane protein</topology>
    </subcellularLocation>
</comment>
<dbReference type="InterPro" id="IPR010547">
    <property type="entry name" value="TOM20_imprt_rcpt"/>
</dbReference>
<protein>
    <submittedName>
        <fullName evidence="12">Translocase outer membrane 20-2</fullName>
    </submittedName>
</protein>
<evidence type="ECO:0000256" key="1">
    <source>
        <dbReference type="ARBA" id="ARBA00003450"/>
    </source>
</evidence>
<evidence type="ECO:0000256" key="11">
    <source>
        <dbReference type="SAM" id="Phobius"/>
    </source>
</evidence>
<name>A0A2U1QLG8_ARTAN</name>
<feature type="transmembrane region" description="Helical" evidence="11">
    <location>
        <begin position="481"/>
        <end position="500"/>
    </location>
</feature>
<evidence type="ECO:0000256" key="4">
    <source>
        <dbReference type="ARBA" id="ARBA00022448"/>
    </source>
</evidence>
<evidence type="ECO:0000256" key="6">
    <source>
        <dbReference type="ARBA" id="ARBA00022787"/>
    </source>
</evidence>
<evidence type="ECO:0000256" key="10">
    <source>
        <dbReference type="ARBA" id="ARBA00023136"/>
    </source>
</evidence>
<reference evidence="12 13" key="1">
    <citation type="journal article" date="2018" name="Mol. Plant">
        <title>The genome of Artemisia annua provides insight into the evolution of Asteraceae family and artemisinin biosynthesis.</title>
        <authorList>
            <person name="Shen Q."/>
            <person name="Zhang L."/>
            <person name="Liao Z."/>
            <person name="Wang S."/>
            <person name="Yan T."/>
            <person name="Shi P."/>
            <person name="Liu M."/>
            <person name="Fu X."/>
            <person name="Pan Q."/>
            <person name="Wang Y."/>
            <person name="Lv Z."/>
            <person name="Lu X."/>
            <person name="Zhang F."/>
            <person name="Jiang W."/>
            <person name="Ma Y."/>
            <person name="Chen M."/>
            <person name="Hao X."/>
            <person name="Li L."/>
            <person name="Tang Y."/>
            <person name="Lv G."/>
            <person name="Zhou Y."/>
            <person name="Sun X."/>
            <person name="Brodelius P.E."/>
            <person name="Rose J.K.C."/>
            <person name="Tang K."/>
        </authorList>
    </citation>
    <scope>NUCLEOTIDE SEQUENCE [LARGE SCALE GENOMIC DNA]</scope>
    <source>
        <strain evidence="13">cv. Huhao1</strain>
        <tissue evidence="12">Leaf</tissue>
    </source>
</reference>
<comment type="caution">
    <text evidence="12">The sequence shown here is derived from an EMBL/GenBank/DDBJ whole genome shotgun (WGS) entry which is preliminary data.</text>
</comment>
<dbReference type="PANTHER" id="PTHR32409:SF3">
    <property type="entry name" value="MITOCHONDRIAL IMPORT RECEPTOR SUBUNIT TOM20-1-RELATED"/>
    <property type="match status" value="1"/>
</dbReference>
<keyword evidence="10 11" id="KW-0472">Membrane</keyword>
<keyword evidence="6" id="KW-1000">Mitochondrion outer membrane</keyword>
<keyword evidence="9" id="KW-0496">Mitochondrion</keyword>
<sequence length="517" mass="57613">MSLQNLTKWGESLLELSLYGSDETMDESRQMLREAVSKLEEALTINPAKHEALWCLGNAHTYCGFFTSDFREAKILFDEASHCFQKAVDESPESEHYLRSVADCAKAPALHREIHGGPAATSNDADINAPGLKRRILFEHTRMTAERDYLKNPTDTDNLTKWGASLLELSQYGTINESRKMLREAVSKLEEALTINPAKHKALWCLGNARIVCGFLTRDYDEAKLLFDEAFRCFQKAVDESPENKHYLRSLAECAKAPAWHRDIHGELAATSNAMDMDAPELDRRMFFEDARMTAERDYLKNPTDTDNLTKWGGSLLELSLLVPIDDSRKILKEAVSKLEEALTINPAKHEALCFLGEVHIANGFLTSNHDEAKILFDEAFQCFQKAVDESPENELYLRLLAACAKAPALHREIYGGPAATSSTKGSAMVKNDLCGWAILALGLLTWIGMAPAGHREIYGGPAATSSTKGSAMVKNDLCGWAILALGLLTWIGMDLKILLLKFLDRLVLEICYMLCM</sequence>
<dbReference type="STRING" id="35608.A0A2U1QLG8"/>
<evidence type="ECO:0000256" key="5">
    <source>
        <dbReference type="ARBA" id="ARBA00022692"/>
    </source>
</evidence>
<keyword evidence="7" id="KW-0653">Protein transport</keyword>
<dbReference type="GO" id="GO:0045040">
    <property type="term" value="P:protein insertion into mitochondrial outer membrane"/>
    <property type="evidence" value="ECO:0007669"/>
    <property type="project" value="InterPro"/>
</dbReference>
<dbReference type="Pfam" id="PF06552">
    <property type="entry name" value="TOM20_plant"/>
    <property type="match status" value="3"/>
</dbReference>
<keyword evidence="5 11" id="KW-0812">Transmembrane</keyword>
<gene>
    <name evidence="12" type="ORF">CTI12_AA011620</name>
</gene>
<evidence type="ECO:0000256" key="7">
    <source>
        <dbReference type="ARBA" id="ARBA00022927"/>
    </source>
</evidence>
<keyword evidence="13" id="KW-1185">Reference proteome</keyword>
<dbReference type="SUPFAM" id="SSF48452">
    <property type="entry name" value="TPR-like"/>
    <property type="match status" value="1"/>
</dbReference>
<comment type="function">
    <text evidence="1">Central component of the receptor complex responsible for the recognition and translocation of cytosolically synthesized mitochondrial preproteins. Together with TOM22 functions as the transit peptide receptor at the surface of the mitochondrion outer membrane and facilitates the movement of preproteins into the translocation pore.</text>
</comment>
<organism evidence="12 13">
    <name type="scientific">Artemisia annua</name>
    <name type="common">Sweet wormwood</name>
    <dbReference type="NCBI Taxonomy" id="35608"/>
    <lineage>
        <taxon>Eukaryota</taxon>
        <taxon>Viridiplantae</taxon>
        <taxon>Streptophyta</taxon>
        <taxon>Embryophyta</taxon>
        <taxon>Tracheophyta</taxon>
        <taxon>Spermatophyta</taxon>
        <taxon>Magnoliopsida</taxon>
        <taxon>eudicotyledons</taxon>
        <taxon>Gunneridae</taxon>
        <taxon>Pentapetalae</taxon>
        <taxon>asterids</taxon>
        <taxon>campanulids</taxon>
        <taxon>Asterales</taxon>
        <taxon>Asteraceae</taxon>
        <taxon>Asteroideae</taxon>
        <taxon>Anthemideae</taxon>
        <taxon>Artemisiinae</taxon>
        <taxon>Artemisia</taxon>
    </lineage>
</organism>
<proteinExistence type="inferred from homology"/>
<dbReference type="OrthoDB" id="1056333at2759"/>
<accession>A0A2U1QLG8</accession>
<dbReference type="Gene3D" id="1.25.40.10">
    <property type="entry name" value="Tetratricopeptide repeat domain"/>
    <property type="match status" value="3"/>
</dbReference>
<evidence type="ECO:0000313" key="13">
    <source>
        <dbReference type="Proteomes" id="UP000245207"/>
    </source>
</evidence>
<dbReference type="InterPro" id="IPR011990">
    <property type="entry name" value="TPR-like_helical_dom_sf"/>
</dbReference>
<dbReference type="PANTHER" id="PTHR32409">
    <property type="entry name" value="MITOCHONDRIAL IMPORT RECEPTOR SUBUNIT TOM20-1-RELATED"/>
    <property type="match status" value="1"/>
</dbReference>
<evidence type="ECO:0000313" key="12">
    <source>
        <dbReference type="EMBL" id="PWA98832.1"/>
    </source>
</evidence>